<dbReference type="Proteomes" id="UP000004814">
    <property type="component" value="Unassembled WGS sequence"/>
</dbReference>
<dbReference type="RefSeq" id="WP_006757248.1">
    <property type="nucleotide sequence ID" value="NZ_ABLK01000025.1"/>
</dbReference>
<feature type="compositionally biased region" description="Basic residues" evidence="1">
    <location>
        <begin position="220"/>
        <end position="229"/>
    </location>
</feature>
<feature type="compositionally biased region" description="Low complexity" evidence="1">
    <location>
        <begin position="208"/>
        <end position="219"/>
    </location>
</feature>
<evidence type="ECO:0000256" key="1">
    <source>
        <dbReference type="SAM" id="MobiDB-lite"/>
    </source>
</evidence>
<evidence type="ECO:0000313" key="2">
    <source>
        <dbReference type="EMBL" id="EDT42947.1"/>
    </source>
</evidence>
<dbReference type="EMBL" id="ABLK01000025">
    <property type="protein sequence ID" value="EDT42947.1"/>
    <property type="molecule type" value="Genomic_DNA"/>
</dbReference>
<reference evidence="2 3" key="1">
    <citation type="submission" date="2008-03" db="EMBL/GenBank/DDBJ databases">
        <title>Sequencing of the draft genome and assembly of Burkholderia ambifaria MEX-5.</title>
        <authorList>
            <consortium name="US DOE Joint Genome Institute (JGI-PGF)"/>
            <person name="Copeland A."/>
            <person name="Lucas S."/>
            <person name="Lapidus A."/>
            <person name="Glavina del Rio T."/>
            <person name="Dalin E."/>
            <person name="Tice H."/>
            <person name="Bruce D."/>
            <person name="Goodwin L."/>
            <person name="Pitluck S."/>
            <person name="Larimer F."/>
            <person name="Land M.L."/>
            <person name="Hauser L."/>
            <person name="Tiedje J."/>
            <person name="Richardson P."/>
        </authorList>
    </citation>
    <scope>NUCLEOTIDE SEQUENCE [LARGE SCALE GENOMIC DNA]</scope>
    <source>
        <strain evidence="2 3">MEX-5</strain>
    </source>
</reference>
<name>B1T0D6_9BURK</name>
<comment type="caution">
    <text evidence="2">The sequence shown here is derived from an EMBL/GenBank/DDBJ whole genome shotgun (WGS) entry which is preliminary data.</text>
</comment>
<proteinExistence type="predicted"/>
<dbReference type="AlphaFoldDB" id="B1T0D6"/>
<feature type="region of interest" description="Disordered" evidence="1">
    <location>
        <begin position="147"/>
        <end position="171"/>
    </location>
</feature>
<organism evidence="2 3">
    <name type="scientific">Burkholderia ambifaria MEX-5</name>
    <dbReference type="NCBI Taxonomy" id="396597"/>
    <lineage>
        <taxon>Bacteria</taxon>
        <taxon>Pseudomonadati</taxon>
        <taxon>Pseudomonadota</taxon>
        <taxon>Betaproteobacteria</taxon>
        <taxon>Burkholderiales</taxon>
        <taxon>Burkholderiaceae</taxon>
        <taxon>Burkholderia</taxon>
        <taxon>Burkholderia cepacia complex</taxon>
    </lineage>
</organism>
<feature type="region of interest" description="Disordered" evidence="1">
    <location>
        <begin position="208"/>
        <end position="270"/>
    </location>
</feature>
<protein>
    <submittedName>
        <fullName evidence="2">Uncharacterized protein</fullName>
    </submittedName>
</protein>
<evidence type="ECO:0000313" key="3">
    <source>
        <dbReference type="Proteomes" id="UP000004814"/>
    </source>
</evidence>
<dbReference type="PATRIC" id="fig|396597.7.peg.7068"/>
<gene>
    <name evidence="2" type="ORF">BamMEX5DRAFT_1252</name>
</gene>
<sequence>MDIREIQALHAQYSSQPVVIDINSHMRALPAPDRHESPRALVSARLVSTGRRLGRPAAIVVALALGSAVAGVSTAKLWRSLHAPQASAHIDPTTSQLTVTTPVQIGAASTPNGSKPPLTSADFVESPERVAAGQASVNAGALRASEPLGSPALTKQSTSAAPPDLEKAAASPIRVAHAAAGPAAGQPPAPAAPAQAVSAAASAPAVSAPTVPSAAQPRAVPHRPHRAPARQRQDAAGAEASAPATRIEAAKPEYTPKSATPAKAGDVPLF</sequence>
<accession>B1T0D6</accession>